<sequence length="655" mass="73963">MFYLTAMSDQIVMSIDPNVDPYGCLGIVRNSDDSITRPQIPRSFFSTIPDNDFSVFIKDFVINSTKDMWARIVTPREVLNSEIKLPLVVYFHGGGFVMAVTVDTPILQKFYTTLAVEIPAIIVSVDYRYAPENRLPAAYDDCVESLYWIKNTPNELLKKHADLSKCFLLGTSAGGNIAYNVGLRVAEVSECLKPLEIKGLILHHAFFGGNERTKSELRLVRDKILPLNVCDIMWELGLPIGSDRDHPYCNPMVEIRSNENLFDQMKILGWRVLVIDCDGDPLIDRQIEVTKMLKEKGVQVVDSFSEGGFHGCEFFDDVKLNDMALIVNEFVRRMSDPNVDPYGYLGIIFNTDGSITRFQIPPRPFFTTIPDHDPSVFIKDLVINPVKDTWARIIIPREVLNSENKLPLVVYFHGGGFVMAITVNTPILQKFCATLAVEIPAIIVSVDYRYAPENRLPAAYDDCVESLYWIKNTPNELLKKYADFSKCFLLGTSSGGNIAYNVGLRVAGVGENLKPLEIKGLILYHSLFGGNERTKSELRLAHDKMLPLNVSDIMWELGLPIGSDRDHPYCNPMVEIRSNENLFDQVKIQGWKILIIDCDGDPLVDRQIEFSKMLKAKGVQVVDCFSEGGFHGCEYFDGMKLKELTLVVKEFMRSN</sequence>
<dbReference type="OMA" id="NWGGDMR"/>
<dbReference type="Gramene" id="Solyc01g098140.3.1">
    <property type="protein sequence ID" value="Solyc01g098140.3.1"/>
    <property type="gene ID" value="Solyc01g098140.3"/>
</dbReference>
<proteinExistence type="inferred from homology"/>
<keyword evidence="4" id="KW-1185">Reference proteome</keyword>
<protein>
    <recommendedName>
        <fullName evidence="2">Alpha/beta hydrolase fold-3 domain-containing protein</fullName>
    </recommendedName>
</protein>
<dbReference type="GO" id="GO:0016787">
    <property type="term" value="F:hydrolase activity"/>
    <property type="evidence" value="ECO:0007669"/>
    <property type="project" value="InterPro"/>
</dbReference>
<evidence type="ECO:0000313" key="3">
    <source>
        <dbReference type="EnsemblPlants" id="Solyc01g098140.3.1"/>
    </source>
</evidence>
<dbReference type="SUPFAM" id="SSF53474">
    <property type="entry name" value="alpha/beta-Hydrolases"/>
    <property type="match status" value="2"/>
</dbReference>
<feature type="domain" description="Alpha/beta hydrolase fold-3" evidence="2">
    <location>
        <begin position="88"/>
        <end position="312"/>
    </location>
</feature>
<dbReference type="PANTHER" id="PTHR23024:SF546">
    <property type="entry name" value="CARBOXYLESTERASE 120-RELATED"/>
    <property type="match status" value="1"/>
</dbReference>
<evidence type="ECO:0000256" key="1">
    <source>
        <dbReference type="ARBA" id="ARBA00010515"/>
    </source>
</evidence>
<dbReference type="AlphaFoldDB" id="A0A3Q7EMS7"/>
<dbReference type="Proteomes" id="UP000004994">
    <property type="component" value="Chromosome 1"/>
</dbReference>
<dbReference type="STRING" id="4081.A0A3Q7EMS7"/>
<evidence type="ECO:0000259" key="2">
    <source>
        <dbReference type="Pfam" id="PF07859"/>
    </source>
</evidence>
<accession>A0A3Q7EMS7</accession>
<reference evidence="3" key="1">
    <citation type="journal article" date="2012" name="Nature">
        <title>The tomato genome sequence provides insights into fleshy fruit evolution.</title>
        <authorList>
            <consortium name="Tomato Genome Consortium"/>
        </authorList>
    </citation>
    <scope>NUCLEOTIDE SEQUENCE [LARGE SCALE GENOMIC DNA]</scope>
    <source>
        <strain evidence="3">cv. Heinz 1706</strain>
    </source>
</reference>
<dbReference type="InterPro" id="IPR050466">
    <property type="entry name" value="Carboxylest/Gibb_receptor"/>
</dbReference>
<dbReference type="Pfam" id="PF07859">
    <property type="entry name" value="Abhydrolase_3"/>
    <property type="match status" value="2"/>
</dbReference>
<organism evidence="3">
    <name type="scientific">Solanum lycopersicum</name>
    <name type="common">Tomato</name>
    <name type="synonym">Lycopersicon esculentum</name>
    <dbReference type="NCBI Taxonomy" id="4081"/>
    <lineage>
        <taxon>Eukaryota</taxon>
        <taxon>Viridiplantae</taxon>
        <taxon>Streptophyta</taxon>
        <taxon>Embryophyta</taxon>
        <taxon>Tracheophyta</taxon>
        <taxon>Spermatophyta</taxon>
        <taxon>Magnoliopsida</taxon>
        <taxon>eudicotyledons</taxon>
        <taxon>Gunneridae</taxon>
        <taxon>Pentapetalae</taxon>
        <taxon>asterids</taxon>
        <taxon>lamiids</taxon>
        <taxon>Solanales</taxon>
        <taxon>Solanaceae</taxon>
        <taxon>Solanoideae</taxon>
        <taxon>Solaneae</taxon>
        <taxon>Solanum</taxon>
        <taxon>Solanum subgen. Lycopersicon</taxon>
    </lineage>
</organism>
<evidence type="ECO:0000313" key="4">
    <source>
        <dbReference type="Proteomes" id="UP000004994"/>
    </source>
</evidence>
<name>A0A3Q7EMS7_SOLLC</name>
<dbReference type="EnsemblPlants" id="Solyc01g098140.3.1">
    <property type="protein sequence ID" value="Solyc01g098140.3.1"/>
    <property type="gene ID" value="Solyc01g098140.3"/>
</dbReference>
<dbReference type="Gene3D" id="3.40.50.1820">
    <property type="entry name" value="alpha/beta hydrolase"/>
    <property type="match status" value="2"/>
</dbReference>
<dbReference type="InterPro" id="IPR013094">
    <property type="entry name" value="AB_hydrolase_3"/>
</dbReference>
<comment type="similarity">
    <text evidence="1">Belongs to the 'GDXG' lipolytic enzyme family.</text>
</comment>
<dbReference type="PANTHER" id="PTHR23024">
    <property type="entry name" value="ARYLACETAMIDE DEACETYLASE"/>
    <property type="match status" value="1"/>
</dbReference>
<feature type="domain" description="Alpha/beta hydrolase fold-3" evidence="2">
    <location>
        <begin position="409"/>
        <end position="633"/>
    </location>
</feature>
<reference evidence="3" key="2">
    <citation type="submission" date="2019-01" db="UniProtKB">
        <authorList>
            <consortium name="EnsemblPlants"/>
        </authorList>
    </citation>
    <scope>IDENTIFICATION</scope>
    <source>
        <strain evidence="3">cv. Heinz 1706</strain>
    </source>
</reference>
<dbReference type="PaxDb" id="4081-Solyc01g098140.2.1"/>
<dbReference type="InParanoid" id="A0A3Q7EMS7"/>
<dbReference type="InterPro" id="IPR029058">
    <property type="entry name" value="AB_hydrolase_fold"/>
</dbReference>